<keyword evidence="8 9" id="KW-1133">Transmembrane helix</keyword>
<keyword evidence="7 11" id="KW-0418">Kinase</keyword>
<keyword evidence="5" id="KW-0808">Transferase</keyword>
<gene>
    <name evidence="11" type="ORF">Back2_28880</name>
</gene>
<dbReference type="CDD" id="cd00082">
    <property type="entry name" value="HisKA"/>
    <property type="match status" value="1"/>
</dbReference>
<reference evidence="11 12" key="1">
    <citation type="submission" date="2018-11" db="EMBL/GenBank/DDBJ databases">
        <title>Complete genome sequence of Nocardioides baekrokdamisoli strain KCTC 39748.</title>
        <authorList>
            <person name="Kang S.W."/>
            <person name="Lee K.C."/>
            <person name="Kim K.K."/>
            <person name="Kim J.S."/>
            <person name="Kim D.S."/>
            <person name="Ko S.H."/>
            <person name="Yang S.H."/>
            <person name="Shin Y.K."/>
            <person name="Lee J.S."/>
        </authorList>
    </citation>
    <scope>NUCLEOTIDE SEQUENCE [LARGE SCALE GENOMIC DNA]</scope>
    <source>
        <strain evidence="11 12">KCTC 39748</strain>
    </source>
</reference>
<dbReference type="GO" id="GO:0005886">
    <property type="term" value="C:plasma membrane"/>
    <property type="evidence" value="ECO:0007669"/>
    <property type="project" value="UniProtKB-SubCell"/>
</dbReference>
<dbReference type="Gene3D" id="6.10.340.10">
    <property type="match status" value="1"/>
</dbReference>
<comment type="catalytic activity">
    <reaction evidence="1">
        <text>ATP + protein L-histidine = ADP + protein N-phospho-L-histidine.</text>
        <dbReference type="EC" id="2.7.13.3"/>
    </reaction>
</comment>
<dbReference type="Proteomes" id="UP000271573">
    <property type="component" value="Chromosome"/>
</dbReference>
<dbReference type="PROSITE" id="PS50109">
    <property type="entry name" value="HIS_KIN"/>
    <property type="match status" value="1"/>
</dbReference>
<dbReference type="InterPro" id="IPR003661">
    <property type="entry name" value="HisK_dim/P_dom"/>
</dbReference>
<evidence type="ECO:0000256" key="2">
    <source>
        <dbReference type="ARBA" id="ARBA00004236"/>
    </source>
</evidence>
<dbReference type="GO" id="GO:0000155">
    <property type="term" value="F:phosphorelay sensor kinase activity"/>
    <property type="evidence" value="ECO:0007669"/>
    <property type="project" value="InterPro"/>
</dbReference>
<feature type="transmembrane region" description="Helical" evidence="9">
    <location>
        <begin position="118"/>
        <end position="140"/>
    </location>
</feature>
<evidence type="ECO:0000256" key="6">
    <source>
        <dbReference type="ARBA" id="ARBA00022692"/>
    </source>
</evidence>
<name>A0A3G9IY45_9ACTN</name>
<keyword evidence="9" id="KW-0472">Membrane</keyword>
<evidence type="ECO:0000259" key="10">
    <source>
        <dbReference type="PROSITE" id="PS50109"/>
    </source>
</evidence>
<dbReference type="InterPro" id="IPR036097">
    <property type="entry name" value="HisK_dim/P_sf"/>
</dbReference>
<dbReference type="PANTHER" id="PTHR45436">
    <property type="entry name" value="SENSOR HISTIDINE KINASE YKOH"/>
    <property type="match status" value="1"/>
</dbReference>
<keyword evidence="6 9" id="KW-0812">Transmembrane</keyword>
<evidence type="ECO:0000313" key="12">
    <source>
        <dbReference type="Proteomes" id="UP000271573"/>
    </source>
</evidence>
<evidence type="ECO:0000256" key="9">
    <source>
        <dbReference type="SAM" id="Phobius"/>
    </source>
</evidence>
<evidence type="ECO:0000256" key="7">
    <source>
        <dbReference type="ARBA" id="ARBA00022777"/>
    </source>
</evidence>
<dbReference type="Pfam" id="PF00512">
    <property type="entry name" value="HisKA"/>
    <property type="match status" value="1"/>
</dbReference>
<dbReference type="SUPFAM" id="SSF55874">
    <property type="entry name" value="ATPase domain of HSP90 chaperone/DNA topoisomerase II/histidine kinase"/>
    <property type="match status" value="1"/>
</dbReference>
<dbReference type="Pfam" id="PF02518">
    <property type="entry name" value="HATPase_c"/>
    <property type="match status" value="1"/>
</dbReference>
<dbReference type="Gene3D" id="1.10.287.130">
    <property type="match status" value="1"/>
</dbReference>
<dbReference type="EC" id="2.7.13.3" evidence="3"/>
<dbReference type="AlphaFoldDB" id="A0A3G9IY45"/>
<evidence type="ECO:0000256" key="8">
    <source>
        <dbReference type="ARBA" id="ARBA00022989"/>
    </source>
</evidence>
<dbReference type="InterPro" id="IPR005467">
    <property type="entry name" value="His_kinase_dom"/>
</dbReference>
<dbReference type="SMART" id="SM00388">
    <property type="entry name" value="HisKA"/>
    <property type="match status" value="1"/>
</dbReference>
<dbReference type="InterPro" id="IPR003594">
    <property type="entry name" value="HATPase_dom"/>
</dbReference>
<sequence>MLSAVTVALAFAVAADRSTMTEGIARLRSQALDQLSAATATYEFADTLLDNAEVVGATDHPAAIPDGVVTAAAHNAAATYFDGTHMWAANAISDSDVLVVDIPADSLVAQRADLHHSLLLLGLVTSAIAVLGGWAVATSLTARLRRAARWVETGADGGPREADLGRDGDEVGELVAQIDRLSTTLRDRVRSEQAFTADVAHELRTPLTALVSAVELLPREGPEAGLVRRQVARLRVLVDQLLELARADQDQRSPVIEPVDVVALVAEIAAQIPAIAPDELVAPDEARMVLAEPQRLERIIVNLLANAHRHGAQPVSLEVSGGCVTVRDSGRGFPEEMLTAGPRRLHALGRSAGSGLGLALAQTYARQMGATLSLGNESGGVAVLTLPAVDLSQN</sequence>
<protein>
    <recommendedName>
        <fullName evidence="3">histidine kinase</fullName>
        <ecNumber evidence="3">2.7.13.3</ecNumber>
    </recommendedName>
</protein>
<organism evidence="11 12">
    <name type="scientific">Nocardioides baekrokdamisoli</name>
    <dbReference type="NCBI Taxonomy" id="1804624"/>
    <lineage>
        <taxon>Bacteria</taxon>
        <taxon>Bacillati</taxon>
        <taxon>Actinomycetota</taxon>
        <taxon>Actinomycetes</taxon>
        <taxon>Propionibacteriales</taxon>
        <taxon>Nocardioidaceae</taxon>
        <taxon>Nocardioides</taxon>
    </lineage>
</organism>
<evidence type="ECO:0000256" key="1">
    <source>
        <dbReference type="ARBA" id="ARBA00000085"/>
    </source>
</evidence>
<dbReference type="EMBL" id="AP019307">
    <property type="protein sequence ID" value="BBH18601.1"/>
    <property type="molecule type" value="Genomic_DNA"/>
</dbReference>
<dbReference type="InterPro" id="IPR050428">
    <property type="entry name" value="TCS_sensor_his_kinase"/>
</dbReference>
<dbReference type="PANTHER" id="PTHR45436:SF5">
    <property type="entry name" value="SENSOR HISTIDINE KINASE TRCS"/>
    <property type="match status" value="1"/>
</dbReference>
<dbReference type="KEGG" id="nbe:Back2_28880"/>
<comment type="subcellular location">
    <subcellularLocation>
        <location evidence="2">Cell membrane</location>
    </subcellularLocation>
</comment>
<dbReference type="SUPFAM" id="SSF47384">
    <property type="entry name" value="Homodimeric domain of signal transducing histidine kinase"/>
    <property type="match status" value="1"/>
</dbReference>
<dbReference type="Gene3D" id="3.30.565.10">
    <property type="entry name" value="Histidine kinase-like ATPase, C-terminal domain"/>
    <property type="match status" value="1"/>
</dbReference>
<accession>A0A3G9IY45</accession>
<keyword evidence="4" id="KW-0597">Phosphoprotein</keyword>
<evidence type="ECO:0000256" key="4">
    <source>
        <dbReference type="ARBA" id="ARBA00022553"/>
    </source>
</evidence>
<evidence type="ECO:0000256" key="3">
    <source>
        <dbReference type="ARBA" id="ARBA00012438"/>
    </source>
</evidence>
<dbReference type="SMART" id="SM00387">
    <property type="entry name" value="HATPase_c"/>
    <property type="match status" value="1"/>
</dbReference>
<evidence type="ECO:0000256" key="5">
    <source>
        <dbReference type="ARBA" id="ARBA00022679"/>
    </source>
</evidence>
<feature type="domain" description="Histidine kinase" evidence="10">
    <location>
        <begin position="198"/>
        <end position="390"/>
    </location>
</feature>
<proteinExistence type="predicted"/>
<dbReference type="InterPro" id="IPR036890">
    <property type="entry name" value="HATPase_C_sf"/>
</dbReference>
<evidence type="ECO:0000313" key="11">
    <source>
        <dbReference type="EMBL" id="BBH18601.1"/>
    </source>
</evidence>
<keyword evidence="12" id="KW-1185">Reference proteome</keyword>